<protein>
    <recommendedName>
        <fullName evidence="3">Teichoic acid biosynthesis protein</fullName>
    </recommendedName>
</protein>
<dbReference type="GO" id="GO:0016020">
    <property type="term" value="C:membrane"/>
    <property type="evidence" value="ECO:0007669"/>
    <property type="project" value="InterPro"/>
</dbReference>
<dbReference type="AlphaFoldDB" id="A0A429ZVG8"/>
<dbReference type="Proteomes" id="UP000287239">
    <property type="component" value="Unassembled WGS sequence"/>
</dbReference>
<gene>
    <name evidence="1" type="ORF">CBF35_00075</name>
</gene>
<name>A0A429ZVG8_9ENTE</name>
<proteinExistence type="predicted"/>
<dbReference type="OrthoDB" id="2033017at2"/>
<evidence type="ECO:0008006" key="3">
    <source>
        <dbReference type="Google" id="ProtNLM"/>
    </source>
</evidence>
<comment type="caution">
    <text evidence="1">The sequence shown here is derived from an EMBL/GenBank/DDBJ whole genome shotgun (WGS) entry which is preliminary data.</text>
</comment>
<evidence type="ECO:0000313" key="2">
    <source>
        <dbReference type="Proteomes" id="UP000287239"/>
    </source>
</evidence>
<dbReference type="GO" id="GO:0047355">
    <property type="term" value="F:CDP-glycerol glycerophosphotransferase activity"/>
    <property type="evidence" value="ECO:0007669"/>
    <property type="project" value="InterPro"/>
</dbReference>
<evidence type="ECO:0000313" key="1">
    <source>
        <dbReference type="EMBL" id="RST97722.1"/>
    </source>
</evidence>
<accession>A0A429ZVG8</accession>
<dbReference type="Pfam" id="PF04464">
    <property type="entry name" value="Glyphos_transf"/>
    <property type="match status" value="1"/>
</dbReference>
<dbReference type="InterPro" id="IPR007554">
    <property type="entry name" value="Glycerophosphate_synth"/>
</dbReference>
<sequence>MLLIMYDTYDSDISIIEATEEEIRFFVGSVASYYVFSKKELLAEQTVLLKNNYQQAEESRLLGRINFSDSKAFIYTHLGSLFIALETRTYFESSSRIKIKVSYLREGYQLERKGMFDIGVINKQGEQIFQLNQRFLLEAYYTEEATDFIDNRSEIQCIYEQGNHFGFVYQDSQQKIKFNKIYFNTLFRTDKIKQVSVISEVAIKLKMFNNRLVTIDLSKLVVNKPLKLLEGKYLDKLQGDPIQSIIQQNRTRYYVFLKETGVYIQKGQPTQVTQFVNRLGCLRFGKHLYVYGLMFHKAYKAHAKFDYLFTSSEATPLAKFKRPFNRIRILKKLGYFKLNINELNIGDRVHYPLWIGSQTNPIHRLQLNQKKIKSRVYTKLVTKELVYVLRTDIHGSVSYSIVPNNKMYNLMNRIKQKIAMLGAKIKLSQKKTNVYFEKMASKADESAYRVFESVMRVRNVRSKNFFILAKEAKMYRPMKKKYGKHLVAKYSLKHYYLLFKADYYISSDLSNHIINDRIYINEIMTKLKEVPLIFLQHGIMFAKPVENPLGKIFYKEYGAYNVYKNVVSSDLEAFEFYKMGYTSKDLIKTGLATFDYAEIVKNSQKIVYMPTYRYWEEGMIYSGDIEKTTYYASLLNMIKVFEKNGLLDDLILVSHNKFSEYIIKALPEYRHLFADNPSEALKIGRIFISDYSSAIYDAIYRGAYPIFYWKNKDYLSENYQAEPPITEKNAPGPVATSDEELVAIIKEAIATNYYLNNDYLNKYRNINQFTDNRNTERIVNYLLADNIL</sequence>
<keyword evidence="2" id="KW-1185">Reference proteome</keyword>
<dbReference type="InterPro" id="IPR043148">
    <property type="entry name" value="TagF_C"/>
</dbReference>
<reference evidence="1 2" key="1">
    <citation type="submission" date="2017-05" db="EMBL/GenBank/DDBJ databases">
        <title>Vagococcus spp. assemblies.</title>
        <authorList>
            <person name="Gulvik C.A."/>
        </authorList>
    </citation>
    <scope>NUCLEOTIDE SEQUENCE [LARGE SCALE GENOMIC DNA]</scope>
    <source>
        <strain evidence="1 2">NCFB 2777</strain>
    </source>
</reference>
<dbReference type="Gene3D" id="3.40.50.12580">
    <property type="match status" value="1"/>
</dbReference>
<organism evidence="1 2">
    <name type="scientific">Vagococcus salmoninarum</name>
    <dbReference type="NCBI Taxonomy" id="2739"/>
    <lineage>
        <taxon>Bacteria</taxon>
        <taxon>Bacillati</taxon>
        <taxon>Bacillota</taxon>
        <taxon>Bacilli</taxon>
        <taxon>Lactobacillales</taxon>
        <taxon>Enterococcaceae</taxon>
        <taxon>Vagococcus</taxon>
    </lineage>
</organism>
<dbReference type="EMBL" id="NGJU01000001">
    <property type="protein sequence ID" value="RST97722.1"/>
    <property type="molecule type" value="Genomic_DNA"/>
</dbReference>